<dbReference type="AlphaFoldDB" id="A0A7W4Z4D0"/>
<protein>
    <recommendedName>
        <fullName evidence="3">Porin</fullName>
    </recommendedName>
</protein>
<gene>
    <name evidence="1" type="ORF">FHR99_000214</name>
</gene>
<accession>A0A7W4Z4D0</accession>
<evidence type="ECO:0000313" key="2">
    <source>
        <dbReference type="Proteomes" id="UP000537130"/>
    </source>
</evidence>
<proteinExistence type="predicted"/>
<keyword evidence="2" id="KW-1185">Reference proteome</keyword>
<sequence>MTATTQANQDSLSLHGFFSQGYLYSKGNDFFGESTDGSWEYYEAGAGGRYRVAPYLSLAGQFFARDAGRGDNGSVRTDYLYADLRLAQSNNAGTSIRVGRVRNPFGFYNSTRDVFFTRPSILLPQQYLESFGVRELLFSSDGAQFHSYWEGDNHHLEFTSTFGKNDKISSDTVTNMFGAGSSLNGDAELQSPVFAQLSGGLAGDRWKAALSYYNTTLAFSNTSIVASLDATLMAASLQYNAEKLSLTGEYSLLSSNSVFVIPAVNLVSTGNSKTETAYIQADYRLDNKVTAYTRFDHRLGNRERPNETDSSILTLGARWEPRKQWRFAAEIHGIRGTAPIPAIDNRNTSLAERSELIVLMAGYRF</sequence>
<evidence type="ECO:0008006" key="3">
    <source>
        <dbReference type="Google" id="ProtNLM"/>
    </source>
</evidence>
<dbReference type="EMBL" id="JACHWY010000001">
    <property type="protein sequence ID" value="MBB3045978.1"/>
    <property type="molecule type" value="Genomic_DNA"/>
</dbReference>
<dbReference type="SUPFAM" id="SSF56935">
    <property type="entry name" value="Porins"/>
    <property type="match status" value="1"/>
</dbReference>
<organism evidence="1 2">
    <name type="scientific">Litorivivens lipolytica</name>
    <dbReference type="NCBI Taxonomy" id="1524264"/>
    <lineage>
        <taxon>Bacteria</taxon>
        <taxon>Pseudomonadati</taxon>
        <taxon>Pseudomonadota</taxon>
        <taxon>Gammaproteobacteria</taxon>
        <taxon>Litorivivens</taxon>
    </lineage>
</organism>
<dbReference type="RefSeq" id="WP_183408695.1">
    <property type="nucleotide sequence ID" value="NZ_JACHWY010000001.1"/>
</dbReference>
<reference evidence="1 2" key="1">
    <citation type="submission" date="2020-08" db="EMBL/GenBank/DDBJ databases">
        <title>Genomic Encyclopedia of Type Strains, Phase III (KMG-III): the genomes of soil and plant-associated and newly described type strains.</title>
        <authorList>
            <person name="Whitman W."/>
        </authorList>
    </citation>
    <scope>NUCLEOTIDE SEQUENCE [LARGE SCALE GENOMIC DNA]</scope>
    <source>
        <strain evidence="1 2">CECT 8654</strain>
    </source>
</reference>
<dbReference type="Proteomes" id="UP000537130">
    <property type="component" value="Unassembled WGS sequence"/>
</dbReference>
<comment type="caution">
    <text evidence="1">The sequence shown here is derived from an EMBL/GenBank/DDBJ whole genome shotgun (WGS) entry which is preliminary data.</text>
</comment>
<name>A0A7W4Z4D0_9GAMM</name>
<evidence type="ECO:0000313" key="1">
    <source>
        <dbReference type="EMBL" id="MBB3045978.1"/>
    </source>
</evidence>